<dbReference type="Proteomes" id="UP000294547">
    <property type="component" value="Unassembled WGS sequence"/>
</dbReference>
<dbReference type="Gene3D" id="1.10.287.950">
    <property type="entry name" value="Methyl-accepting chemotaxis protein"/>
    <property type="match status" value="1"/>
</dbReference>
<dbReference type="InterPro" id="IPR004089">
    <property type="entry name" value="MCPsignal_dom"/>
</dbReference>
<name>A0A4R6RBM1_9HYPH</name>
<evidence type="ECO:0000256" key="4">
    <source>
        <dbReference type="SAM" id="Coils"/>
    </source>
</evidence>
<dbReference type="SMART" id="SM00304">
    <property type="entry name" value="HAMP"/>
    <property type="match status" value="1"/>
</dbReference>
<feature type="coiled-coil region" evidence="4">
    <location>
        <begin position="256"/>
        <end position="285"/>
    </location>
</feature>
<evidence type="ECO:0000256" key="1">
    <source>
        <dbReference type="ARBA" id="ARBA00023224"/>
    </source>
</evidence>
<protein>
    <submittedName>
        <fullName evidence="7">Methyl-accepting chemotaxis sensory transducer with TarH sensor</fullName>
    </submittedName>
</protein>
<dbReference type="GO" id="GO:0006935">
    <property type="term" value="P:chemotaxis"/>
    <property type="evidence" value="ECO:0007669"/>
    <property type="project" value="InterPro"/>
</dbReference>
<dbReference type="PROSITE" id="PS50885">
    <property type="entry name" value="HAMP"/>
    <property type="match status" value="1"/>
</dbReference>
<evidence type="ECO:0000313" key="8">
    <source>
        <dbReference type="Proteomes" id="UP000294547"/>
    </source>
</evidence>
<dbReference type="RefSeq" id="WP_133674029.1">
    <property type="nucleotide sequence ID" value="NZ_BSPM01000009.1"/>
</dbReference>
<dbReference type="PRINTS" id="PR00260">
    <property type="entry name" value="CHEMTRNSDUCR"/>
</dbReference>
<dbReference type="SMART" id="SM00283">
    <property type="entry name" value="MA"/>
    <property type="match status" value="1"/>
</dbReference>
<dbReference type="AlphaFoldDB" id="A0A4R6RBM1"/>
<keyword evidence="4" id="KW-0175">Coiled coil</keyword>
<dbReference type="SUPFAM" id="SSF58104">
    <property type="entry name" value="Methyl-accepting chemotaxis protein (MCP) signaling domain"/>
    <property type="match status" value="1"/>
</dbReference>
<comment type="similarity">
    <text evidence="2">Belongs to the methyl-accepting chemotaxis (MCP) protein family.</text>
</comment>
<dbReference type="GO" id="GO:0016020">
    <property type="term" value="C:membrane"/>
    <property type="evidence" value="ECO:0007669"/>
    <property type="project" value="InterPro"/>
</dbReference>
<evidence type="ECO:0000259" key="5">
    <source>
        <dbReference type="PROSITE" id="PS50111"/>
    </source>
</evidence>
<dbReference type="GO" id="GO:0004888">
    <property type="term" value="F:transmembrane signaling receptor activity"/>
    <property type="evidence" value="ECO:0007669"/>
    <property type="project" value="InterPro"/>
</dbReference>
<dbReference type="PANTHER" id="PTHR32089:SF112">
    <property type="entry name" value="LYSOZYME-LIKE PROTEIN-RELATED"/>
    <property type="match status" value="1"/>
</dbReference>
<proteinExistence type="inferred from homology"/>
<dbReference type="InterPro" id="IPR003660">
    <property type="entry name" value="HAMP_dom"/>
</dbReference>
<dbReference type="PANTHER" id="PTHR32089">
    <property type="entry name" value="METHYL-ACCEPTING CHEMOTAXIS PROTEIN MCPB"/>
    <property type="match status" value="1"/>
</dbReference>
<dbReference type="CDD" id="cd06225">
    <property type="entry name" value="HAMP"/>
    <property type="match status" value="1"/>
</dbReference>
<dbReference type="InterPro" id="IPR004090">
    <property type="entry name" value="Chemotax_Me-accpt_rcpt"/>
</dbReference>
<dbReference type="Pfam" id="PF00672">
    <property type="entry name" value="HAMP"/>
    <property type="match status" value="1"/>
</dbReference>
<accession>A0A4R6RBM1</accession>
<dbReference type="Gene3D" id="6.10.340.10">
    <property type="match status" value="1"/>
</dbReference>
<feature type="domain" description="HAMP" evidence="6">
    <location>
        <begin position="215"/>
        <end position="268"/>
    </location>
</feature>
<reference evidence="7 8" key="1">
    <citation type="submission" date="2019-03" db="EMBL/GenBank/DDBJ databases">
        <title>Genomic Encyclopedia of Type Strains, Phase IV (KMG-IV): sequencing the most valuable type-strain genomes for metagenomic binning, comparative biology and taxonomic classification.</title>
        <authorList>
            <person name="Goeker M."/>
        </authorList>
    </citation>
    <scope>NUCLEOTIDE SEQUENCE [LARGE SCALE GENOMIC DNA]</scope>
    <source>
        <strain evidence="7 8">DSM 102969</strain>
    </source>
</reference>
<evidence type="ECO:0000313" key="7">
    <source>
        <dbReference type="EMBL" id="TDP83530.1"/>
    </source>
</evidence>
<dbReference type="PROSITE" id="PS50111">
    <property type="entry name" value="CHEMOTAXIS_TRANSDUC_2"/>
    <property type="match status" value="1"/>
</dbReference>
<evidence type="ECO:0000259" key="6">
    <source>
        <dbReference type="PROSITE" id="PS50885"/>
    </source>
</evidence>
<keyword evidence="8" id="KW-1185">Reference proteome</keyword>
<comment type="caution">
    <text evidence="7">The sequence shown here is derived from an EMBL/GenBank/DDBJ whole genome shotgun (WGS) entry which is preliminary data.</text>
</comment>
<keyword evidence="1 3" id="KW-0807">Transducer</keyword>
<organism evidence="7 8">
    <name type="scientific">Oharaeibacter diazotrophicus</name>
    <dbReference type="NCBI Taxonomy" id="1920512"/>
    <lineage>
        <taxon>Bacteria</taxon>
        <taxon>Pseudomonadati</taxon>
        <taxon>Pseudomonadota</taxon>
        <taxon>Alphaproteobacteria</taxon>
        <taxon>Hyphomicrobiales</taxon>
        <taxon>Pleomorphomonadaceae</taxon>
        <taxon>Oharaeibacter</taxon>
    </lineage>
</organism>
<sequence length="564" mass="57579">MRFSNLSLMMKVVVLLLTLGTTALLGGGFGSWTMMSISDGYTALLKGPADATMQIARANRALSDVLAAMYRNAASTTAEANAAAVEARKKAEANFAKLIGLASKDVPDIADELAASAAEVDAAMAGPCGKAIQMSNSTDPAENAKALDVIGNECAPQLTKTQTALVGFNDKLIAGLNKESADYAATAQASALKSLGGVALATALVVALAVWLMRSGVTGPLTRLLGTMRHLQDGDYAVTVEGRERRDEIGAVATGLEAFREGLAAAEAQRRAQEAAKAAEAEQTRARAAMAEAFVGRMQELAASFAASSGEVAGAARNLSATAEETSRQAQAVAGAAEEASSNVQTVAAGAEELSASIREIGGQVENSSRIAREAASEAEASSRNVQALSAAAQQIGEVVELISNIAAQTNLLALNATIEAARAGEAGRGFAVVAAEVKELANQTAKATDEIGRKIGEIQTATNTTVDSISRIVRTIGTIQEASSAISAAVEQQGAATGEIAANTQRAATGANDVTGNIAGVGTAAEMTGSASTQLMSLSDRLNQQSSTLQREVSDFVTRLKAA</sequence>
<dbReference type="Pfam" id="PF00015">
    <property type="entry name" value="MCPsignal"/>
    <property type="match status" value="1"/>
</dbReference>
<dbReference type="GO" id="GO:0007165">
    <property type="term" value="P:signal transduction"/>
    <property type="evidence" value="ECO:0007669"/>
    <property type="project" value="UniProtKB-KW"/>
</dbReference>
<dbReference type="OrthoDB" id="8455768at2"/>
<gene>
    <name evidence="7" type="ORF">EDD54_3492</name>
</gene>
<feature type="domain" description="Methyl-accepting transducer" evidence="5">
    <location>
        <begin position="301"/>
        <end position="544"/>
    </location>
</feature>
<dbReference type="EMBL" id="SNXY01000009">
    <property type="protein sequence ID" value="TDP83530.1"/>
    <property type="molecule type" value="Genomic_DNA"/>
</dbReference>
<evidence type="ECO:0000256" key="3">
    <source>
        <dbReference type="PROSITE-ProRule" id="PRU00284"/>
    </source>
</evidence>
<evidence type="ECO:0000256" key="2">
    <source>
        <dbReference type="ARBA" id="ARBA00029447"/>
    </source>
</evidence>